<dbReference type="VEuPathDB" id="TrichDB:TVAGG3_0080110"/>
<dbReference type="PANTHER" id="PTHR21683:SF3">
    <property type="entry name" value="CILIA AND FLAGELLA ASSOCIATED PROTEIN 100"/>
    <property type="match status" value="1"/>
</dbReference>
<keyword evidence="1" id="KW-0175">Coiled coil</keyword>
<keyword evidence="3" id="KW-1185">Reference proteome</keyword>
<dbReference type="PANTHER" id="PTHR21683">
    <property type="entry name" value="COILED-COIL DOMAIN-CONTAINING PROTEIN 42 LIKE-2-LIKE-RELATED"/>
    <property type="match status" value="1"/>
</dbReference>
<gene>
    <name evidence="2" type="ORF">TVAG_067530</name>
</gene>
<feature type="coiled-coil region" evidence="1">
    <location>
        <begin position="10"/>
        <end position="44"/>
    </location>
</feature>
<dbReference type="InterPro" id="IPR051147">
    <property type="entry name" value="CFAP_domain-containing"/>
</dbReference>
<dbReference type="Proteomes" id="UP000001542">
    <property type="component" value="Unassembled WGS sequence"/>
</dbReference>
<evidence type="ECO:0000313" key="2">
    <source>
        <dbReference type="EMBL" id="EAY16748.1"/>
    </source>
</evidence>
<dbReference type="InParanoid" id="A2DSG9"/>
<dbReference type="VEuPathDB" id="TrichDB:TVAG_067530"/>
<name>A2DSG9_TRIV3</name>
<dbReference type="AlphaFoldDB" id="A2DSG9"/>
<protein>
    <recommendedName>
        <fullName evidence="4">DUF4200 domain-containing protein</fullName>
    </recommendedName>
</protein>
<organism evidence="2 3">
    <name type="scientific">Trichomonas vaginalis (strain ATCC PRA-98 / G3)</name>
    <dbReference type="NCBI Taxonomy" id="412133"/>
    <lineage>
        <taxon>Eukaryota</taxon>
        <taxon>Metamonada</taxon>
        <taxon>Parabasalia</taxon>
        <taxon>Trichomonadida</taxon>
        <taxon>Trichomonadidae</taxon>
        <taxon>Trichomonas</taxon>
    </lineage>
</organism>
<feature type="coiled-coil region" evidence="1">
    <location>
        <begin position="101"/>
        <end position="238"/>
    </location>
</feature>
<evidence type="ECO:0000256" key="1">
    <source>
        <dbReference type="SAM" id="Coils"/>
    </source>
</evidence>
<evidence type="ECO:0000313" key="3">
    <source>
        <dbReference type="Proteomes" id="UP000001542"/>
    </source>
</evidence>
<evidence type="ECO:0008006" key="4">
    <source>
        <dbReference type="Google" id="ProtNLM"/>
    </source>
</evidence>
<dbReference type="OrthoDB" id="10630751at2759"/>
<dbReference type="SMR" id="A2DSG9"/>
<dbReference type="EMBL" id="DS113239">
    <property type="protein sequence ID" value="EAY16748.1"/>
    <property type="molecule type" value="Genomic_DNA"/>
</dbReference>
<sequence>MTRDREKLMLEEQMRKRTEIEVKVKRKRQNVDVLKVELNQLEEKNANYLLYGKLLDQMEETYGTRPSTISEFIDAFDRLEHENLFLIQNSRQQASKYENSQYEVEIELEETKKDINDLEQQIEKLKEQKNSIQLLNESNHDSVDLDDKLEQLQNSISKTFVKCFPAAGNNQNSLTMLSMIENEIETMIKRLDLINDKEMIAQKVKQLNNQRRTEYRLENQARNEKIQLEKKLAMQERATKPVKKRNGRPLVERIVIGQTKKKNTAKLEAEQYEKERLDNLLFGDTIYD</sequence>
<reference evidence="2" key="1">
    <citation type="submission" date="2006-10" db="EMBL/GenBank/DDBJ databases">
        <authorList>
            <person name="Amadeo P."/>
            <person name="Zhao Q."/>
            <person name="Wortman J."/>
            <person name="Fraser-Liggett C."/>
            <person name="Carlton J."/>
        </authorList>
    </citation>
    <scope>NUCLEOTIDE SEQUENCE</scope>
    <source>
        <strain evidence="2">G3</strain>
    </source>
</reference>
<proteinExistence type="predicted"/>
<reference evidence="2" key="2">
    <citation type="journal article" date="2007" name="Science">
        <title>Draft genome sequence of the sexually transmitted pathogen Trichomonas vaginalis.</title>
        <authorList>
            <person name="Carlton J.M."/>
            <person name="Hirt R.P."/>
            <person name="Silva J.C."/>
            <person name="Delcher A.L."/>
            <person name="Schatz M."/>
            <person name="Zhao Q."/>
            <person name="Wortman J.R."/>
            <person name="Bidwell S.L."/>
            <person name="Alsmark U.C.M."/>
            <person name="Besteiro S."/>
            <person name="Sicheritz-Ponten T."/>
            <person name="Noel C.J."/>
            <person name="Dacks J.B."/>
            <person name="Foster P.G."/>
            <person name="Simillion C."/>
            <person name="Van de Peer Y."/>
            <person name="Miranda-Saavedra D."/>
            <person name="Barton G.J."/>
            <person name="Westrop G.D."/>
            <person name="Mueller S."/>
            <person name="Dessi D."/>
            <person name="Fiori P.L."/>
            <person name="Ren Q."/>
            <person name="Paulsen I."/>
            <person name="Zhang H."/>
            <person name="Bastida-Corcuera F.D."/>
            <person name="Simoes-Barbosa A."/>
            <person name="Brown M.T."/>
            <person name="Hayes R.D."/>
            <person name="Mukherjee M."/>
            <person name="Okumura C.Y."/>
            <person name="Schneider R."/>
            <person name="Smith A.J."/>
            <person name="Vanacova S."/>
            <person name="Villalvazo M."/>
            <person name="Haas B.J."/>
            <person name="Pertea M."/>
            <person name="Feldblyum T.V."/>
            <person name="Utterback T.R."/>
            <person name="Shu C.L."/>
            <person name="Osoegawa K."/>
            <person name="de Jong P.J."/>
            <person name="Hrdy I."/>
            <person name="Horvathova L."/>
            <person name="Zubacova Z."/>
            <person name="Dolezal P."/>
            <person name="Malik S.B."/>
            <person name="Logsdon J.M. Jr."/>
            <person name="Henze K."/>
            <person name="Gupta A."/>
            <person name="Wang C.C."/>
            <person name="Dunne R.L."/>
            <person name="Upcroft J.A."/>
            <person name="Upcroft P."/>
            <person name="White O."/>
            <person name="Salzberg S.L."/>
            <person name="Tang P."/>
            <person name="Chiu C.-H."/>
            <person name="Lee Y.-S."/>
            <person name="Embley T.M."/>
            <person name="Coombs G.H."/>
            <person name="Mottram J.C."/>
            <person name="Tachezy J."/>
            <person name="Fraser-Liggett C.M."/>
            <person name="Johnson P.J."/>
        </authorList>
    </citation>
    <scope>NUCLEOTIDE SEQUENCE [LARGE SCALE GENOMIC DNA]</scope>
    <source>
        <strain evidence="2">G3</strain>
    </source>
</reference>
<accession>A2DSG9</accession>